<dbReference type="PANTHER" id="PTHR42714:SF2">
    <property type="entry name" value="TRNA MODIFICATION GTPASE GTPBP3, MITOCHONDRIAL"/>
    <property type="match status" value="1"/>
</dbReference>
<dbReference type="GO" id="GO:0002098">
    <property type="term" value="P:tRNA wobble uridine modification"/>
    <property type="evidence" value="ECO:0007669"/>
    <property type="project" value="TreeGrafter"/>
</dbReference>
<dbReference type="Gene3D" id="3.40.50.300">
    <property type="entry name" value="P-loop containing nucleotide triphosphate hydrolases"/>
    <property type="match status" value="1"/>
</dbReference>
<feature type="binding site" evidence="7">
    <location>
        <begin position="267"/>
        <end position="270"/>
    </location>
    <ligand>
        <name>GTP</name>
        <dbReference type="ChEBI" id="CHEBI:37565"/>
    </ligand>
</feature>
<dbReference type="NCBIfam" id="TIGR00231">
    <property type="entry name" value="small_GTP"/>
    <property type="match status" value="1"/>
</dbReference>
<sequence>METIYALATARGRAGVSVIRISGPLAHDTAFLLTGRALPKPRQAALRRILHKGELLDEGLLLLFGADASFTGEAVVELQLHGSVAVVSAVLRALSEMPGLRMAEAGEFTRRALENGRLDLSQVEGLADLIDAETEEQRRQAQRVLSGYVGKTVEGWRQNMLRAAALLEATIDFVDEDVPVDVTPEVSGLLSRMLVEMRAQVAGSAMAERIRDGFEVAIIGAPNVGKSTLLNALAGRDAAITSEIAGTTRDVIEVRMELAGLPVTLLDTAGIRDTADSVEAIGISRAIERAQQADLRLVILDDAADDIPVALKDGDIVVLGKADIYPDRPHRQISGRTGLGMDMLVRDIGQILSQRSAGASGLIRERHRIAVSQAIEALELAQAEVKLGADRIELAAEHIRQAMRALDVLIGRIGVEDVLGEIFSSFCIGK</sequence>
<dbReference type="NCBIfam" id="TIGR00450">
    <property type="entry name" value="mnmE_trmE_thdF"/>
    <property type="match status" value="1"/>
</dbReference>
<evidence type="ECO:0000256" key="2">
    <source>
        <dbReference type="ARBA" id="ARBA00022694"/>
    </source>
</evidence>
<dbReference type="Pfam" id="PF10396">
    <property type="entry name" value="TrmE_N"/>
    <property type="match status" value="1"/>
</dbReference>
<evidence type="ECO:0000256" key="5">
    <source>
        <dbReference type="ARBA" id="ARBA00022958"/>
    </source>
</evidence>
<keyword evidence="2 7" id="KW-0819">tRNA processing</keyword>
<evidence type="ECO:0000313" key="10">
    <source>
        <dbReference type="EMBL" id="QWK89074.1"/>
    </source>
</evidence>
<dbReference type="RefSeq" id="WP_215505913.1">
    <property type="nucleotide sequence ID" value="NZ_CP076361.1"/>
</dbReference>
<name>A0A975RZH0_9RHOB</name>
<feature type="binding site" evidence="7">
    <location>
        <position position="244"/>
    </location>
    <ligand>
        <name>K(+)</name>
        <dbReference type="ChEBI" id="CHEBI:29103"/>
    </ligand>
</feature>
<dbReference type="InterPro" id="IPR006073">
    <property type="entry name" value="GTP-bd"/>
</dbReference>
<keyword evidence="7" id="KW-0460">Magnesium</keyword>
<feature type="binding site" evidence="7">
    <location>
        <position position="20"/>
    </location>
    <ligand>
        <name>(6S)-5-formyl-5,6,7,8-tetrahydrofolate</name>
        <dbReference type="ChEBI" id="CHEBI:57457"/>
    </ligand>
</feature>
<proteinExistence type="inferred from homology"/>
<dbReference type="AlphaFoldDB" id="A0A975RZH0"/>
<keyword evidence="7" id="KW-0963">Cytoplasm</keyword>
<dbReference type="CDD" id="cd14858">
    <property type="entry name" value="TrmE_N"/>
    <property type="match status" value="1"/>
</dbReference>
<gene>
    <name evidence="7 10" type="primary">mnmE</name>
    <name evidence="7" type="synonym">trmE</name>
    <name evidence="10" type="ORF">KM031_09275</name>
</gene>
<comment type="similarity">
    <text evidence="1 7 8">Belongs to the TRAFAC class TrmE-Era-EngA-EngB-Septin-like GTPase superfamily. TrmE GTPase family.</text>
</comment>
<dbReference type="FunFam" id="3.30.1360.120:FF:000007">
    <property type="entry name" value="tRNA modification GTPase GTPBP3, mitochondrial"/>
    <property type="match status" value="1"/>
</dbReference>
<feature type="binding site" evidence="7">
    <location>
        <begin position="242"/>
        <end position="248"/>
    </location>
    <ligand>
        <name>GTP</name>
        <dbReference type="ChEBI" id="CHEBI:37565"/>
    </ligand>
</feature>
<dbReference type="GO" id="GO:0003924">
    <property type="term" value="F:GTPase activity"/>
    <property type="evidence" value="ECO:0007669"/>
    <property type="project" value="UniProtKB-UniRule"/>
</dbReference>
<dbReference type="InterPro" id="IPR027417">
    <property type="entry name" value="P-loop_NTPase"/>
</dbReference>
<feature type="binding site" evidence="7">
    <location>
        <begin position="223"/>
        <end position="228"/>
    </location>
    <ligand>
        <name>GTP</name>
        <dbReference type="ChEBI" id="CHEBI:37565"/>
    </ligand>
</feature>
<comment type="cofactor">
    <cofactor evidence="7">
        <name>K(+)</name>
        <dbReference type="ChEBI" id="CHEBI:29103"/>
    </cofactor>
    <text evidence="7">Binds 1 potassium ion per subunit.</text>
</comment>
<evidence type="ECO:0000256" key="1">
    <source>
        <dbReference type="ARBA" id="ARBA00011043"/>
    </source>
</evidence>
<evidence type="ECO:0000256" key="7">
    <source>
        <dbReference type="HAMAP-Rule" id="MF_00379"/>
    </source>
</evidence>
<dbReference type="EMBL" id="CP076361">
    <property type="protein sequence ID" value="QWK89074.1"/>
    <property type="molecule type" value="Genomic_DNA"/>
</dbReference>
<feature type="binding site" evidence="7">
    <location>
        <position position="117"/>
    </location>
    <ligand>
        <name>(6S)-5-formyl-5,6,7,8-tetrahydrofolate</name>
        <dbReference type="ChEBI" id="CHEBI:57457"/>
    </ligand>
</feature>
<keyword evidence="11" id="KW-1185">Reference proteome</keyword>
<dbReference type="SUPFAM" id="SSF116878">
    <property type="entry name" value="TrmE connector domain"/>
    <property type="match status" value="1"/>
</dbReference>
<dbReference type="GO" id="GO:0005525">
    <property type="term" value="F:GTP binding"/>
    <property type="evidence" value="ECO:0007669"/>
    <property type="project" value="UniProtKB-UniRule"/>
</dbReference>
<feature type="binding site" evidence="7">
    <location>
        <position position="248"/>
    </location>
    <ligand>
        <name>Mg(2+)</name>
        <dbReference type="ChEBI" id="CHEBI:18420"/>
    </ligand>
</feature>
<dbReference type="InterPro" id="IPR031168">
    <property type="entry name" value="G_TrmE"/>
</dbReference>
<dbReference type="Pfam" id="PF01926">
    <property type="entry name" value="MMR_HSR1"/>
    <property type="match status" value="1"/>
</dbReference>
<dbReference type="Proteomes" id="UP000679352">
    <property type="component" value="Chromosome"/>
</dbReference>
<dbReference type="GO" id="GO:0030488">
    <property type="term" value="P:tRNA methylation"/>
    <property type="evidence" value="ECO:0007669"/>
    <property type="project" value="TreeGrafter"/>
</dbReference>
<dbReference type="InterPro" id="IPR027368">
    <property type="entry name" value="MnmE_dom2"/>
</dbReference>
<evidence type="ECO:0000313" key="11">
    <source>
        <dbReference type="Proteomes" id="UP000679352"/>
    </source>
</evidence>
<evidence type="ECO:0000256" key="3">
    <source>
        <dbReference type="ARBA" id="ARBA00022741"/>
    </source>
</evidence>
<reference evidence="10" key="1">
    <citation type="submission" date="2021-06" db="EMBL/GenBank/DDBJ databases">
        <title>Direct submission.</title>
        <authorList>
            <person name="Lee C.-S."/>
            <person name="Jin L."/>
        </authorList>
    </citation>
    <scope>NUCLEOTIDE SEQUENCE</scope>
    <source>
        <strain evidence="10">Con5</strain>
    </source>
</reference>
<comment type="function">
    <text evidence="7">Exhibits a very high intrinsic GTPase hydrolysis rate. Involved in the addition of a carboxymethylaminomethyl (cmnm) group at the wobble position (U34) of certain tRNAs, forming tRNA-cmnm(5)s(2)U34.</text>
</comment>
<dbReference type="CDD" id="cd04164">
    <property type="entry name" value="trmE"/>
    <property type="match status" value="1"/>
</dbReference>
<feature type="binding site" evidence="7">
    <location>
        <position position="242"/>
    </location>
    <ligand>
        <name>K(+)</name>
        <dbReference type="ChEBI" id="CHEBI:29103"/>
    </ligand>
</feature>
<feature type="binding site" evidence="7">
    <location>
        <position position="77"/>
    </location>
    <ligand>
        <name>(6S)-5-formyl-5,6,7,8-tetrahydrofolate</name>
        <dbReference type="ChEBI" id="CHEBI:57457"/>
    </ligand>
</feature>
<evidence type="ECO:0000256" key="8">
    <source>
        <dbReference type="RuleBase" id="RU003313"/>
    </source>
</evidence>
<evidence type="ECO:0000256" key="6">
    <source>
        <dbReference type="ARBA" id="ARBA00023134"/>
    </source>
</evidence>
<feature type="binding site" evidence="7">
    <location>
        <position position="223"/>
    </location>
    <ligand>
        <name>K(+)</name>
        <dbReference type="ChEBI" id="CHEBI:29103"/>
    </ligand>
</feature>
<dbReference type="HAMAP" id="MF_00379">
    <property type="entry name" value="GTPase_MnmE"/>
    <property type="match status" value="1"/>
</dbReference>
<dbReference type="InterPro" id="IPR025867">
    <property type="entry name" value="MnmE_helical"/>
</dbReference>
<feature type="binding site" evidence="7">
    <location>
        <position position="227"/>
    </location>
    <ligand>
        <name>Mg(2+)</name>
        <dbReference type="ChEBI" id="CHEBI:18420"/>
    </ligand>
</feature>
<comment type="subcellular location">
    <subcellularLocation>
        <location evidence="7">Cytoplasm</location>
    </subcellularLocation>
</comment>
<keyword evidence="7" id="KW-0479">Metal-binding</keyword>
<dbReference type="Gene3D" id="3.30.1360.120">
    <property type="entry name" value="Probable tRNA modification gtpase trme, domain 1"/>
    <property type="match status" value="1"/>
</dbReference>
<keyword evidence="3 7" id="KW-0547">Nucleotide-binding</keyword>
<dbReference type="PRINTS" id="PR00326">
    <property type="entry name" value="GTP1OBG"/>
</dbReference>
<dbReference type="Pfam" id="PF12631">
    <property type="entry name" value="MnmE_helical"/>
    <property type="match status" value="1"/>
</dbReference>
<dbReference type="PANTHER" id="PTHR42714">
    <property type="entry name" value="TRNA MODIFICATION GTPASE GTPBP3"/>
    <property type="match status" value="1"/>
</dbReference>
<dbReference type="GO" id="GO:0046872">
    <property type="term" value="F:metal ion binding"/>
    <property type="evidence" value="ECO:0007669"/>
    <property type="project" value="UniProtKB-KW"/>
</dbReference>
<evidence type="ECO:0000256" key="4">
    <source>
        <dbReference type="ARBA" id="ARBA00022801"/>
    </source>
</evidence>
<feature type="domain" description="TrmE-type G" evidence="9">
    <location>
        <begin position="213"/>
        <end position="353"/>
    </location>
</feature>
<dbReference type="GO" id="GO:0005737">
    <property type="term" value="C:cytoplasm"/>
    <property type="evidence" value="ECO:0007669"/>
    <property type="project" value="UniProtKB-SubCell"/>
</dbReference>
<dbReference type="PROSITE" id="PS51709">
    <property type="entry name" value="G_TRME"/>
    <property type="match status" value="1"/>
</dbReference>
<keyword evidence="5 7" id="KW-0630">Potassium</keyword>
<dbReference type="InterPro" id="IPR027266">
    <property type="entry name" value="TrmE/GcvT-like"/>
</dbReference>
<accession>A0A975RZH0</accession>
<feature type="binding site" evidence="7">
    <location>
        <position position="247"/>
    </location>
    <ligand>
        <name>K(+)</name>
        <dbReference type="ChEBI" id="CHEBI:29103"/>
    </ligand>
</feature>
<dbReference type="InterPro" id="IPR004520">
    <property type="entry name" value="GTPase_MnmE"/>
</dbReference>
<dbReference type="NCBIfam" id="NF003661">
    <property type="entry name" value="PRK05291.1-3"/>
    <property type="match status" value="1"/>
</dbReference>
<dbReference type="Gene3D" id="1.20.120.430">
    <property type="entry name" value="tRNA modification GTPase MnmE domain 2"/>
    <property type="match status" value="1"/>
</dbReference>
<dbReference type="InterPro" id="IPR018948">
    <property type="entry name" value="GTP-bd_TrmE_N"/>
</dbReference>
<protein>
    <recommendedName>
        <fullName evidence="7">tRNA modification GTPase MnmE</fullName>
        <ecNumber evidence="7">3.6.-.-</ecNumber>
    </recommendedName>
</protein>
<keyword evidence="4 7" id="KW-0378">Hydrolase</keyword>
<dbReference type="InterPro" id="IPR005225">
    <property type="entry name" value="Small_GTP-bd"/>
</dbReference>
<organism evidence="10 11">
    <name type="scientific">Gemmobacter fulvus</name>
    <dbReference type="NCBI Taxonomy" id="2840474"/>
    <lineage>
        <taxon>Bacteria</taxon>
        <taxon>Pseudomonadati</taxon>
        <taxon>Pseudomonadota</taxon>
        <taxon>Alphaproteobacteria</taxon>
        <taxon>Rhodobacterales</taxon>
        <taxon>Paracoccaceae</taxon>
        <taxon>Gemmobacter</taxon>
    </lineage>
</organism>
<evidence type="ECO:0000259" key="9">
    <source>
        <dbReference type="PROSITE" id="PS51709"/>
    </source>
</evidence>
<comment type="caution">
    <text evidence="7">Lacks conserved residue(s) required for the propagation of feature annotation.</text>
</comment>
<dbReference type="SUPFAM" id="SSF52540">
    <property type="entry name" value="P-loop containing nucleoside triphosphate hydrolases"/>
    <property type="match status" value="1"/>
</dbReference>
<feature type="binding site" evidence="7">
    <location>
        <position position="430"/>
    </location>
    <ligand>
        <name>(6S)-5-formyl-5,6,7,8-tetrahydrofolate</name>
        <dbReference type="ChEBI" id="CHEBI:57457"/>
    </ligand>
</feature>
<dbReference type="EC" id="3.6.-.-" evidence="7"/>
<comment type="subunit">
    <text evidence="7">Homodimer. Heterotetramer of two MnmE and two MnmG subunits.</text>
</comment>
<keyword evidence="6 7" id="KW-0342">GTP-binding</keyword>
<dbReference type="KEGG" id="gfu:KM031_09275"/>